<evidence type="ECO:0000256" key="2">
    <source>
        <dbReference type="ARBA" id="ARBA00011900"/>
    </source>
</evidence>
<comment type="similarity">
    <text evidence="1 8">Belongs to the N(4)/N(6)-methyltransferase family.</text>
</comment>
<dbReference type="EMBL" id="JACXAF010000001">
    <property type="protein sequence ID" value="MBD1387936.1"/>
    <property type="molecule type" value="Genomic_DNA"/>
</dbReference>
<dbReference type="Gene3D" id="1.10.1020.10">
    <property type="entry name" value="Adenine-specific Methyltransferase, Domain 2"/>
    <property type="match status" value="1"/>
</dbReference>
<dbReference type="GO" id="GO:0032259">
    <property type="term" value="P:methylation"/>
    <property type="evidence" value="ECO:0007669"/>
    <property type="project" value="UniProtKB-KW"/>
</dbReference>
<comment type="caution">
    <text evidence="9">The sequence shown here is derived from an EMBL/GenBank/DDBJ whole genome shotgun (WGS) entry which is preliminary data.</text>
</comment>
<dbReference type="EC" id="2.1.1.72" evidence="2 8"/>
<dbReference type="Proteomes" id="UP000638014">
    <property type="component" value="Unassembled WGS sequence"/>
</dbReference>
<dbReference type="InterPro" id="IPR023095">
    <property type="entry name" value="Ade_MeTrfase_dom_2"/>
</dbReference>
<reference evidence="9" key="1">
    <citation type="submission" date="2020-09" db="EMBL/GenBank/DDBJ databases">
        <title>A novel bacterium of genus Neiella, isolated from South China Sea.</title>
        <authorList>
            <person name="Huang H."/>
            <person name="Mo K."/>
            <person name="Hu Y."/>
        </authorList>
    </citation>
    <scope>NUCLEOTIDE SEQUENCE</scope>
    <source>
        <strain evidence="9">HB171785</strain>
    </source>
</reference>
<dbReference type="GO" id="GO:0009307">
    <property type="term" value="P:DNA restriction-modification system"/>
    <property type="evidence" value="ECO:0007669"/>
    <property type="project" value="InterPro"/>
</dbReference>
<dbReference type="GO" id="GO:0006298">
    <property type="term" value="P:mismatch repair"/>
    <property type="evidence" value="ECO:0007669"/>
    <property type="project" value="TreeGrafter"/>
</dbReference>
<evidence type="ECO:0000256" key="1">
    <source>
        <dbReference type="ARBA" id="ARBA00006594"/>
    </source>
</evidence>
<dbReference type="GO" id="GO:0043565">
    <property type="term" value="F:sequence-specific DNA binding"/>
    <property type="evidence" value="ECO:0007669"/>
    <property type="project" value="TreeGrafter"/>
</dbReference>
<feature type="binding site" evidence="7">
    <location>
        <position position="27"/>
    </location>
    <ligand>
        <name>S-adenosyl-L-methionine</name>
        <dbReference type="ChEBI" id="CHEBI:59789"/>
    </ligand>
</feature>
<evidence type="ECO:0000256" key="4">
    <source>
        <dbReference type="ARBA" id="ARBA00022679"/>
    </source>
</evidence>
<keyword evidence="5 8" id="KW-0949">S-adenosyl-L-methionine</keyword>
<evidence type="ECO:0000313" key="10">
    <source>
        <dbReference type="Proteomes" id="UP000638014"/>
    </source>
</evidence>
<keyword evidence="10" id="KW-1185">Reference proteome</keyword>
<evidence type="ECO:0000256" key="5">
    <source>
        <dbReference type="ARBA" id="ARBA00022691"/>
    </source>
</evidence>
<dbReference type="GO" id="GO:0009007">
    <property type="term" value="F:site-specific DNA-methyltransferase (adenine-specific) activity"/>
    <property type="evidence" value="ECO:0007669"/>
    <property type="project" value="UniProtKB-UniRule"/>
</dbReference>
<keyword evidence="3 8" id="KW-0489">Methyltransferase</keyword>
<dbReference type="Gene3D" id="3.40.50.150">
    <property type="entry name" value="Vaccinia Virus protein VP39"/>
    <property type="match status" value="1"/>
</dbReference>
<gene>
    <name evidence="9" type="ORF">IC617_00700</name>
</gene>
<dbReference type="InterPro" id="IPR012263">
    <property type="entry name" value="M_m6A_EcoRV"/>
</dbReference>
<comment type="catalytic activity">
    <reaction evidence="6 8">
        <text>a 2'-deoxyadenosine in DNA + S-adenosyl-L-methionine = an N(6)-methyl-2'-deoxyadenosine in DNA + S-adenosyl-L-homocysteine + H(+)</text>
        <dbReference type="Rhea" id="RHEA:15197"/>
        <dbReference type="Rhea" id="RHEA-COMP:12418"/>
        <dbReference type="Rhea" id="RHEA-COMP:12419"/>
        <dbReference type="ChEBI" id="CHEBI:15378"/>
        <dbReference type="ChEBI" id="CHEBI:57856"/>
        <dbReference type="ChEBI" id="CHEBI:59789"/>
        <dbReference type="ChEBI" id="CHEBI:90615"/>
        <dbReference type="ChEBI" id="CHEBI:90616"/>
        <dbReference type="EC" id="2.1.1.72"/>
    </reaction>
</comment>
<dbReference type="GO" id="GO:1904047">
    <property type="term" value="F:S-adenosyl-L-methionine binding"/>
    <property type="evidence" value="ECO:0007669"/>
    <property type="project" value="TreeGrafter"/>
</dbReference>
<dbReference type="PANTHER" id="PTHR30481">
    <property type="entry name" value="DNA ADENINE METHYLASE"/>
    <property type="match status" value="1"/>
</dbReference>
<evidence type="ECO:0000256" key="3">
    <source>
        <dbReference type="ARBA" id="ARBA00022603"/>
    </source>
</evidence>
<sequence>MAQNCSHHSTRSCRTLKGSKQRSFLKWAGGKFALIEPIVKQLPTGNRLVEPFVGAASVFLNTDYEHYWLNDINPDLIDVYRRLQSSPEQLIEATRPLFTAANNQADVYYQLRNEFNQSQAGLRRASLFIYFNRHGYNGLCRYNRSGGFNVPFGRYKRPYFPEQEMRAFAAKAHLATFTCLPFEQVFANVQSGDVVYCDPPYAPLSATASFTAYAGNGFSSDAQLKLAECANQCAKEQRSPVLISNHDLDSTRFWYQEASITELNVRRNISRNGNGRGKVKELLALYAIAE</sequence>
<feature type="binding site" evidence="7">
    <location>
        <position position="71"/>
    </location>
    <ligand>
        <name>S-adenosyl-L-methionine</name>
        <dbReference type="ChEBI" id="CHEBI:59789"/>
    </ligand>
</feature>
<dbReference type="NCBIfam" id="TIGR00571">
    <property type="entry name" value="dam"/>
    <property type="match status" value="1"/>
</dbReference>
<evidence type="ECO:0000313" key="9">
    <source>
        <dbReference type="EMBL" id="MBD1387936.1"/>
    </source>
</evidence>
<evidence type="ECO:0000256" key="7">
    <source>
        <dbReference type="PIRSR" id="PIRSR000398-1"/>
    </source>
</evidence>
<evidence type="ECO:0000256" key="6">
    <source>
        <dbReference type="ARBA" id="ARBA00047942"/>
    </source>
</evidence>
<dbReference type="AlphaFoldDB" id="A0A8J6QNG6"/>
<name>A0A8J6QNG6_9GAMM</name>
<feature type="binding site" evidence="7">
    <location>
        <position position="31"/>
    </location>
    <ligand>
        <name>S-adenosyl-L-methionine</name>
        <dbReference type="ChEBI" id="CHEBI:59789"/>
    </ligand>
</feature>
<proteinExistence type="inferred from homology"/>
<dbReference type="PANTHER" id="PTHR30481:SF3">
    <property type="entry name" value="DNA ADENINE METHYLASE"/>
    <property type="match status" value="1"/>
</dbReference>
<dbReference type="Pfam" id="PF02086">
    <property type="entry name" value="MethyltransfD12"/>
    <property type="match status" value="1"/>
</dbReference>
<dbReference type="PIRSF" id="PIRSF000398">
    <property type="entry name" value="M_m6A_EcoRV"/>
    <property type="match status" value="1"/>
</dbReference>
<dbReference type="InterPro" id="IPR012327">
    <property type="entry name" value="MeTrfase_D12"/>
</dbReference>
<accession>A0A8J6QNG6</accession>
<keyword evidence="4 8" id="KW-0808">Transferase</keyword>
<dbReference type="PRINTS" id="PR00505">
    <property type="entry name" value="D12N6MTFRASE"/>
</dbReference>
<dbReference type="SUPFAM" id="SSF53335">
    <property type="entry name" value="S-adenosyl-L-methionine-dependent methyltransferases"/>
    <property type="match status" value="1"/>
</dbReference>
<dbReference type="InterPro" id="IPR029063">
    <property type="entry name" value="SAM-dependent_MTases_sf"/>
</dbReference>
<feature type="binding site" evidence="7">
    <location>
        <position position="198"/>
    </location>
    <ligand>
        <name>S-adenosyl-L-methionine</name>
        <dbReference type="ChEBI" id="CHEBI:59789"/>
    </ligand>
</feature>
<protein>
    <recommendedName>
        <fullName evidence="2 8">Site-specific DNA-methyltransferase (adenine-specific)</fullName>
        <ecNumber evidence="2 8">2.1.1.72</ecNumber>
    </recommendedName>
</protein>
<organism evidence="9 10">
    <name type="scientific">Neiella litorisoli</name>
    <dbReference type="NCBI Taxonomy" id="2771431"/>
    <lineage>
        <taxon>Bacteria</taxon>
        <taxon>Pseudomonadati</taxon>
        <taxon>Pseudomonadota</taxon>
        <taxon>Gammaproteobacteria</taxon>
        <taxon>Alteromonadales</taxon>
        <taxon>Echinimonadaceae</taxon>
        <taxon>Neiella</taxon>
    </lineage>
</organism>
<dbReference type="InterPro" id="IPR002052">
    <property type="entry name" value="DNA_methylase_N6_adenine_CS"/>
</dbReference>
<dbReference type="PROSITE" id="PS00092">
    <property type="entry name" value="N6_MTASE"/>
    <property type="match status" value="1"/>
</dbReference>
<evidence type="ECO:0000256" key="8">
    <source>
        <dbReference type="RuleBase" id="RU361257"/>
    </source>
</evidence>